<dbReference type="KEGG" id="knv:Pan216_23250"/>
<dbReference type="SUPFAM" id="SSF143422">
    <property type="entry name" value="Transposase IS200-like"/>
    <property type="match status" value="1"/>
</dbReference>
<dbReference type="AlphaFoldDB" id="A0A518B3B8"/>
<dbReference type="GO" id="GO:0004803">
    <property type="term" value="F:transposase activity"/>
    <property type="evidence" value="ECO:0007669"/>
    <property type="project" value="InterPro"/>
</dbReference>
<sequence>MGHRVVHDDELFAHFITFSCFRRRRILDLDWPKRIVLGSLVAQMERESATCVGFVVMPDHVHLVVSFSSVGKLSHFMQGWKRRPSYEIRRFLRRSHSKYEAWIRDDEPIWQARYYSFEIYTQDKLLGKLKYMHENPVRAGLVANTVDWPWSSARHYELGQTVGVPIGSAG</sequence>
<protein>
    <submittedName>
        <fullName evidence="2">Transposase IS200 like protein</fullName>
    </submittedName>
</protein>
<dbReference type="EMBL" id="CP036279">
    <property type="protein sequence ID" value="QDU61465.1"/>
    <property type="molecule type" value="Genomic_DNA"/>
</dbReference>
<dbReference type="NCBIfam" id="NF047646">
    <property type="entry name" value="REP_Tyr_transpos"/>
    <property type="match status" value="1"/>
</dbReference>
<dbReference type="SMART" id="SM01321">
    <property type="entry name" value="Y1_Tnp"/>
    <property type="match status" value="1"/>
</dbReference>
<dbReference type="GO" id="GO:0006313">
    <property type="term" value="P:DNA transposition"/>
    <property type="evidence" value="ECO:0007669"/>
    <property type="project" value="InterPro"/>
</dbReference>
<name>A0A518B3B8_9BACT</name>
<accession>A0A518B3B8</accession>
<dbReference type="PANTHER" id="PTHR36966">
    <property type="entry name" value="REP-ASSOCIATED TYROSINE TRANSPOSASE"/>
    <property type="match status" value="1"/>
</dbReference>
<dbReference type="InterPro" id="IPR052715">
    <property type="entry name" value="RAYT_transposase"/>
</dbReference>
<keyword evidence="3" id="KW-1185">Reference proteome</keyword>
<proteinExistence type="predicted"/>
<feature type="domain" description="Transposase IS200-like" evidence="1">
    <location>
        <begin position="9"/>
        <end position="135"/>
    </location>
</feature>
<organism evidence="2 3">
    <name type="scientific">Kolteria novifilia</name>
    <dbReference type="NCBI Taxonomy" id="2527975"/>
    <lineage>
        <taxon>Bacteria</taxon>
        <taxon>Pseudomonadati</taxon>
        <taxon>Planctomycetota</taxon>
        <taxon>Planctomycetia</taxon>
        <taxon>Kolteriales</taxon>
        <taxon>Kolteriaceae</taxon>
        <taxon>Kolteria</taxon>
    </lineage>
</organism>
<dbReference type="OrthoDB" id="278793at2"/>
<evidence type="ECO:0000313" key="3">
    <source>
        <dbReference type="Proteomes" id="UP000317093"/>
    </source>
</evidence>
<dbReference type="Pfam" id="PF01797">
    <property type="entry name" value="Y1_Tnp"/>
    <property type="match status" value="1"/>
</dbReference>
<dbReference type="PANTHER" id="PTHR36966:SF1">
    <property type="entry name" value="REP-ASSOCIATED TYROSINE TRANSPOSASE"/>
    <property type="match status" value="1"/>
</dbReference>
<dbReference type="RefSeq" id="WP_145258052.1">
    <property type="nucleotide sequence ID" value="NZ_CP036279.1"/>
</dbReference>
<gene>
    <name evidence="2" type="ORF">Pan216_23250</name>
</gene>
<dbReference type="Gene3D" id="3.30.70.1290">
    <property type="entry name" value="Transposase IS200-like"/>
    <property type="match status" value="1"/>
</dbReference>
<reference evidence="2 3" key="1">
    <citation type="submission" date="2019-02" db="EMBL/GenBank/DDBJ databases">
        <title>Deep-cultivation of Planctomycetes and their phenomic and genomic characterization uncovers novel biology.</title>
        <authorList>
            <person name="Wiegand S."/>
            <person name="Jogler M."/>
            <person name="Boedeker C."/>
            <person name="Pinto D."/>
            <person name="Vollmers J."/>
            <person name="Rivas-Marin E."/>
            <person name="Kohn T."/>
            <person name="Peeters S.H."/>
            <person name="Heuer A."/>
            <person name="Rast P."/>
            <person name="Oberbeckmann S."/>
            <person name="Bunk B."/>
            <person name="Jeske O."/>
            <person name="Meyerdierks A."/>
            <person name="Storesund J.E."/>
            <person name="Kallscheuer N."/>
            <person name="Luecker S."/>
            <person name="Lage O.M."/>
            <person name="Pohl T."/>
            <person name="Merkel B.J."/>
            <person name="Hornburger P."/>
            <person name="Mueller R.-W."/>
            <person name="Bruemmer F."/>
            <person name="Labrenz M."/>
            <person name="Spormann A.M."/>
            <person name="Op den Camp H."/>
            <person name="Overmann J."/>
            <person name="Amann R."/>
            <person name="Jetten M.S.M."/>
            <person name="Mascher T."/>
            <person name="Medema M.H."/>
            <person name="Devos D.P."/>
            <person name="Kaster A.-K."/>
            <person name="Ovreas L."/>
            <person name="Rohde M."/>
            <person name="Galperin M.Y."/>
            <person name="Jogler C."/>
        </authorList>
    </citation>
    <scope>NUCLEOTIDE SEQUENCE [LARGE SCALE GENOMIC DNA]</scope>
    <source>
        <strain evidence="2 3">Pan216</strain>
    </source>
</reference>
<evidence type="ECO:0000259" key="1">
    <source>
        <dbReference type="SMART" id="SM01321"/>
    </source>
</evidence>
<dbReference type="InterPro" id="IPR002686">
    <property type="entry name" value="Transposase_17"/>
</dbReference>
<dbReference type="InterPro" id="IPR036515">
    <property type="entry name" value="Transposase_17_sf"/>
</dbReference>
<dbReference type="Proteomes" id="UP000317093">
    <property type="component" value="Chromosome"/>
</dbReference>
<evidence type="ECO:0000313" key="2">
    <source>
        <dbReference type="EMBL" id="QDU61465.1"/>
    </source>
</evidence>
<dbReference type="GO" id="GO:0043565">
    <property type="term" value="F:sequence-specific DNA binding"/>
    <property type="evidence" value="ECO:0007669"/>
    <property type="project" value="TreeGrafter"/>
</dbReference>